<reference evidence="8 9" key="1">
    <citation type="submission" date="2018-06" db="EMBL/GenBank/DDBJ databases">
        <title>Comparative genomics reveals the genomic features of Rhizophagus irregularis, R. cerebriforme, R. diaphanum and Gigaspora rosea, and their symbiotic lifestyle signature.</title>
        <authorList>
            <person name="Morin E."/>
            <person name="San Clemente H."/>
            <person name="Chen E.C.H."/>
            <person name="De La Providencia I."/>
            <person name="Hainaut M."/>
            <person name="Kuo A."/>
            <person name="Kohler A."/>
            <person name="Murat C."/>
            <person name="Tang N."/>
            <person name="Roy S."/>
            <person name="Loubradou J."/>
            <person name="Henrissat B."/>
            <person name="Grigoriev I.V."/>
            <person name="Corradi N."/>
            <person name="Roux C."/>
            <person name="Martin F.M."/>
        </authorList>
    </citation>
    <scope>NUCLEOTIDE SEQUENCE [LARGE SCALE GENOMIC DNA]</scope>
    <source>
        <strain evidence="8 9">DAOM 194757</strain>
    </source>
</reference>
<sequence>MADIHHSHHHKDGIWNTNNNEERQRIKEFWLQLGEEEQQSLVKFEKKAVLKKMKEQQKHSCLYSFLKMIERLAECRMQREKEATNKQRDYKEYDDEYEDDYKEDGEEV</sequence>
<comment type="caution">
    <text evidence="8">The sequence shown here is derived from an EMBL/GenBank/DDBJ whole genome shotgun (WGS) entry which is preliminary data.</text>
</comment>
<evidence type="ECO:0000256" key="2">
    <source>
        <dbReference type="ARBA" id="ARBA00007112"/>
    </source>
</evidence>
<feature type="compositionally biased region" description="Acidic residues" evidence="7">
    <location>
        <begin position="92"/>
        <end position="108"/>
    </location>
</feature>
<evidence type="ECO:0000256" key="3">
    <source>
        <dbReference type="ARBA" id="ARBA00015112"/>
    </source>
</evidence>
<dbReference type="STRING" id="44941.A0A397UFG7"/>
<keyword evidence="6" id="KW-0175">Coiled coil</keyword>
<dbReference type="Pfam" id="PF13945">
    <property type="entry name" value="NST1"/>
    <property type="match status" value="1"/>
</dbReference>
<proteinExistence type="inferred from homology"/>
<evidence type="ECO:0000256" key="5">
    <source>
        <dbReference type="ARBA" id="ARBA00022490"/>
    </source>
</evidence>
<comment type="similarity">
    <text evidence="2">Belongs to the NST1 family.</text>
</comment>
<evidence type="ECO:0000313" key="9">
    <source>
        <dbReference type="Proteomes" id="UP000266673"/>
    </source>
</evidence>
<evidence type="ECO:0000256" key="6">
    <source>
        <dbReference type="ARBA" id="ARBA00023054"/>
    </source>
</evidence>
<evidence type="ECO:0000256" key="7">
    <source>
        <dbReference type="SAM" id="MobiDB-lite"/>
    </source>
</evidence>
<gene>
    <name evidence="8" type="ORF">C2G38_2044756</name>
</gene>
<feature type="compositionally biased region" description="Basic and acidic residues" evidence="7">
    <location>
        <begin position="80"/>
        <end position="91"/>
    </location>
</feature>
<protein>
    <recommendedName>
        <fullName evidence="4">Stress response protein NST1</fullName>
    </recommendedName>
    <alternativeName>
        <fullName evidence="3">Stress response protein nst1</fullName>
    </alternativeName>
</protein>
<feature type="region of interest" description="Disordered" evidence="7">
    <location>
        <begin position="80"/>
        <end position="108"/>
    </location>
</feature>
<evidence type="ECO:0000313" key="8">
    <source>
        <dbReference type="EMBL" id="RIB08910.1"/>
    </source>
</evidence>
<evidence type="ECO:0000256" key="4">
    <source>
        <dbReference type="ARBA" id="ARBA00020733"/>
    </source>
</evidence>
<dbReference type="OrthoDB" id="21629at2759"/>
<organism evidence="8 9">
    <name type="scientific">Gigaspora rosea</name>
    <dbReference type="NCBI Taxonomy" id="44941"/>
    <lineage>
        <taxon>Eukaryota</taxon>
        <taxon>Fungi</taxon>
        <taxon>Fungi incertae sedis</taxon>
        <taxon>Mucoromycota</taxon>
        <taxon>Glomeromycotina</taxon>
        <taxon>Glomeromycetes</taxon>
        <taxon>Diversisporales</taxon>
        <taxon>Gigasporaceae</taxon>
        <taxon>Gigaspora</taxon>
    </lineage>
</organism>
<dbReference type="Proteomes" id="UP000266673">
    <property type="component" value="Unassembled WGS sequence"/>
</dbReference>
<keyword evidence="9" id="KW-1185">Reference proteome</keyword>
<keyword evidence="5" id="KW-0963">Cytoplasm</keyword>
<name>A0A397UFG7_9GLOM</name>
<dbReference type="InterPro" id="IPR025279">
    <property type="entry name" value="NST1"/>
</dbReference>
<dbReference type="AlphaFoldDB" id="A0A397UFG7"/>
<evidence type="ECO:0000256" key="1">
    <source>
        <dbReference type="ARBA" id="ARBA00004496"/>
    </source>
</evidence>
<dbReference type="GO" id="GO:0005737">
    <property type="term" value="C:cytoplasm"/>
    <property type="evidence" value="ECO:0007669"/>
    <property type="project" value="UniProtKB-SubCell"/>
</dbReference>
<comment type="subcellular location">
    <subcellularLocation>
        <location evidence="1">Cytoplasm</location>
    </subcellularLocation>
</comment>
<dbReference type="EMBL" id="QKWP01001444">
    <property type="protein sequence ID" value="RIB08910.1"/>
    <property type="molecule type" value="Genomic_DNA"/>
</dbReference>
<accession>A0A397UFG7</accession>